<gene>
    <name evidence="6" type="ORF">HNQ41_002379</name>
</gene>
<dbReference type="InterPro" id="IPR025736">
    <property type="entry name" value="PucR_C-HTH_dom"/>
</dbReference>
<dbReference type="Pfam" id="PF17853">
    <property type="entry name" value="GGDEF_2"/>
    <property type="match status" value="1"/>
</dbReference>
<dbReference type="InterPro" id="IPR051448">
    <property type="entry name" value="CdaR-like_regulators"/>
</dbReference>
<feature type="domain" description="PucR C-terminal helix-turn-helix" evidence="4">
    <location>
        <begin position="493"/>
        <end position="550"/>
    </location>
</feature>
<reference evidence="6 7" key="1">
    <citation type="submission" date="2020-08" db="EMBL/GenBank/DDBJ databases">
        <title>Genomic Encyclopedia of Type Strains, Phase IV (KMG-IV): sequencing the most valuable type-strain genomes for metagenomic binning, comparative biology and taxonomic classification.</title>
        <authorList>
            <person name="Goeker M."/>
        </authorList>
    </citation>
    <scope>NUCLEOTIDE SEQUENCE [LARGE SCALE GENOMIC DNA]</scope>
    <source>
        <strain evidence="6 7">DSM 24696</strain>
    </source>
</reference>
<dbReference type="Proteomes" id="UP000551878">
    <property type="component" value="Unassembled WGS sequence"/>
</dbReference>
<dbReference type="InterPro" id="IPR042070">
    <property type="entry name" value="PucR_C-HTH_sf"/>
</dbReference>
<dbReference type="InterPro" id="IPR041522">
    <property type="entry name" value="CdaR_GGDEF"/>
</dbReference>
<dbReference type="RefSeq" id="WP_184664613.1">
    <property type="nucleotide sequence ID" value="NZ_JACHHB010000010.1"/>
</dbReference>
<dbReference type="Pfam" id="PF13556">
    <property type="entry name" value="HTH_30"/>
    <property type="match status" value="1"/>
</dbReference>
<dbReference type="Gene3D" id="1.10.10.2840">
    <property type="entry name" value="PucR C-terminal helix-turn-helix domain"/>
    <property type="match status" value="1"/>
</dbReference>
<feature type="domain" description="CdaR GGDEF-like" evidence="5">
    <location>
        <begin position="304"/>
        <end position="440"/>
    </location>
</feature>
<evidence type="ECO:0000259" key="3">
    <source>
        <dbReference type="Pfam" id="PF07905"/>
    </source>
</evidence>
<protein>
    <submittedName>
        <fullName evidence="6">Purine catabolism regulator</fullName>
    </submittedName>
</protein>
<sequence length="558" mass="64248">MSITVNDVMNLPVMERVKVKTKDICLEEKVIEWVAVIETPVEHFVRKNEFVLSSAIECEDDPLLLESFVRDVIQSGASALGLATGRHLYTIPDRVVQLANENNVVILEIPWDLQFSDILQVVIKEIENERQSERERAESARQALIDCVLKGQGLDDICRTVYDFIGIPFAIADQMKTIRASQHFSQELLDLFNDEQSSSTITALHRHTLREDHPLYHSLSEFRFSDDNYFQLEITNNHKTQGYLLFQPEKPEQLTWFVMNVLEHALTASALYFVKENAVEMTHIRFKDNFLLDLAKKDTPMSTRLISKAELLGYDLECPYLCIVGDIVYPEDQEANIFNDKPSSSSLHSMNYYIQKEMTNASSILGRNVLATFDEGEIIVFLEAEKETYSKIANQLLDMIERRLHEFIAGTELSWGISMHKDGMFTFHDSYQEAKTALDIGIQQHGTGSRTFFDDTKINRLLMTLSDQSEIVHIVKDTLQPLIENDRKRQTDLIHTFVVYNKRKGNVTQTAKELNLHRQSLLHRLRKIESLTGLSLVDADDAFLLELSVRLWMLRKIK</sequence>
<dbReference type="EMBL" id="JACHHB010000010">
    <property type="protein sequence ID" value="MBB5174185.1"/>
    <property type="molecule type" value="Genomic_DNA"/>
</dbReference>
<proteinExistence type="inferred from homology"/>
<dbReference type="PANTHER" id="PTHR33744">
    <property type="entry name" value="CARBOHYDRATE DIACID REGULATOR"/>
    <property type="match status" value="1"/>
</dbReference>
<keyword evidence="2" id="KW-0175">Coiled coil</keyword>
<evidence type="ECO:0000256" key="2">
    <source>
        <dbReference type="SAM" id="Coils"/>
    </source>
</evidence>
<evidence type="ECO:0000313" key="6">
    <source>
        <dbReference type="EMBL" id="MBB5174185.1"/>
    </source>
</evidence>
<name>A0A840QS43_9BACI</name>
<dbReference type="Pfam" id="PF07905">
    <property type="entry name" value="PucR"/>
    <property type="match status" value="1"/>
</dbReference>
<evidence type="ECO:0000313" key="7">
    <source>
        <dbReference type="Proteomes" id="UP000551878"/>
    </source>
</evidence>
<feature type="coiled-coil region" evidence="2">
    <location>
        <begin position="116"/>
        <end position="143"/>
    </location>
</feature>
<keyword evidence="7" id="KW-1185">Reference proteome</keyword>
<organism evidence="6 7">
    <name type="scientific">Texcoconibacillus texcoconensis</name>
    <dbReference type="NCBI Taxonomy" id="1095777"/>
    <lineage>
        <taxon>Bacteria</taxon>
        <taxon>Bacillati</taxon>
        <taxon>Bacillota</taxon>
        <taxon>Bacilli</taxon>
        <taxon>Bacillales</taxon>
        <taxon>Bacillaceae</taxon>
        <taxon>Texcoconibacillus</taxon>
    </lineage>
</organism>
<accession>A0A840QS43</accession>
<evidence type="ECO:0000259" key="5">
    <source>
        <dbReference type="Pfam" id="PF17853"/>
    </source>
</evidence>
<comment type="similarity">
    <text evidence="1">Belongs to the CdaR family.</text>
</comment>
<evidence type="ECO:0000259" key="4">
    <source>
        <dbReference type="Pfam" id="PF13556"/>
    </source>
</evidence>
<dbReference type="InterPro" id="IPR012914">
    <property type="entry name" value="PucR_dom"/>
</dbReference>
<feature type="domain" description="Purine catabolism PurC-like" evidence="3">
    <location>
        <begin position="7"/>
        <end position="126"/>
    </location>
</feature>
<dbReference type="AlphaFoldDB" id="A0A840QS43"/>
<dbReference type="PANTHER" id="PTHR33744:SF1">
    <property type="entry name" value="DNA-BINDING TRANSCRIPTIONAL ACTIVATOR ADER"/>
    <property type="match status" value="1"/>
</dbReference>
<comment type="caution">
    <text evidence="6">The sequence shown here is derived from an EMBL/GenBank/DDBJ whole genome shotgun (WGS) entry which is preliminary data.</text>
</comment>
<evidence type="ECO:0000256" key="1">
    <source>
        <dbReference type="ARBA" id="ARBA00006754"/>
    </source>
</evidence>